<evidence type="ECO:0000256" key="5">
    <source>
        <dbReference type="ARBA" id="ARBA00004787"/>
    </source>
</evidence>
<organism evidence="16 17">
    <name type="scientific">Aliiroseovarius halocynthiae</name>
    <dbReference type="NCBI Taxonomy" id="985055"/>
    <lineage>
        <taxon>Bacteria</taxon>
        <taxon>Pseudomonadati</taxon>
        <taxon>Pseudomonadota</taxon>
        <taxon>Alphaproteobacteria</taxon>
        <taxon>Rhodobacterales</taxon>
        <taxon>Paracoccaceae</taxon>
        <taxon>Aliiroseovarius</taxon>
    </lineage>
</organism>
<feature type="binding site" evidence="14">
    <location>
        <position position="369"/>
    </location>
    <ligand>
        <name>4-CDP-2-C-methyl-D-erythritol 2-phosphate</name>
        <dbReference type="ChEBI" id="CHEBI:57919"/>
    </ligand>
</feature>
<evidence type="ECO:0000313" key="17">
    <source>
        <dbReference type="Proteomes" id="UP000315816"/>
    </source>
</evidence>
<feature type="binding site" evidence="14">
    <location>
        <begin position="283"/>
        <end position="285"/>
    </location>
    <ligand>
        <name>4-CDP-2-C-methyl-D-erythritol 2-phosphate</name>
        <dbReference type="ChEBI" id="CHEBI:57919"/>
    </ligand>
</feature>
<feature type="site" description="Transition state stabilizer" evidence="14">
    <location>
        <position position="22"/>
    </location>
</feature>
<dbReference type="CDD" id="cd02516">
    <property type="entry name" value="CDP-ME_synthetase"/>
    <property type="match status" value="1"/>
</dbReference>
<comment type="similarity">
    <text evidence="6">Belongs to the IspF family.</text>
</comment>
<dbReference type="GO" id="GO:0046872">
    <property type="term" value="F:metal ion binding"/>
    <property type="evidence" value="ECO:0007669"/>
    <property type="project" value="UniProtKB-KW"/>
</dbReference>
<dbReference type="NCBIfam" id="TIGR00453">
    <property type="entry name" value="ispD"/>
    <property type="match status" value="1"/>
</dbReference>
<dbReference type="PANTHER" id="PTHR43181:SF1">
    <property type="entry name" value="2-C-METHYL-D-ERYTHRITOL 2,4-CYCLODIPHOSPHATE SYNTHASE, CHLOROPLASTIC"/>
    <property type="match status" value="1"/>
</dbReference>
<feature type="binding site" evidence="14">
    <location>
        <position position="269"/>
    </location>
    <ligand>
        <name>a divalent metal cation</name>
        <dbReference type="ChEBI" id="CHEBI:60240"/>
    </ligand>
</feature>
<feature type="site" description="Transition state stabilizer" evidence="14">
    <location>
        <position position="15"/>
    </location>
</feature>
<name>A0A545SWC9_9RHOB</name>
<dbReference type="EC" id="4.6.1.12" evidence="14"/>
<dbReference type="InterPro" id="IPR026596">
    <property type="entry name" value="IspD/F"/>
</dbReference>
<evidence type="ECO:0000259" key="15">
    <source>
        <dbReference type="Pfam" id="PF02542"/>
    </source>
</evidence>
<evidence type="ECO:0000256" key="4">
    <source>
        <dbReference type="ARBA" id="ARBA00004709"/>
    </source>
</evidence>
<keyword evidence="8 14" id="KW-0808">Transferase</keyword>
<dbReference type="NCBIfam" id="NF006899">
    <property type="entry name" value="PRK09382.1"/>
    <property type="match status" value="1"/>
</dbReference>
<dbReference type="HAMAP" id="MF_01520">
    <property type="entry name" value="IspDF"/>
    <property type="match status" value="1"/>
</dbReference>
<feature type="binding site" evidence="14">
    <location>
        <position position="237"/>
    </location>
    <ligand>
        <name>a divalent metal cation</name>
        <dbReference type="ChEBI" id="CHEBI:60240"/>
    </ligand>
</feature>
<feature type="binding site" evidence="14">
    <location>
        <begin position="235"/>
        <end position="237"/>
    </location>
    <ligand>
        <name>4-CDP-2-C-methyl-D-erythritol 2-phosphate</name>
        <dbReference type="ChEBI" id="CHEBI:57919"/>
    </ligand>
</feature>
<dbReference type="PANTHER" id="PTHR43181">
    <property type="entry name" value="2-C-METHYL-D-ERYTHRITOL 2,4-CYCLODIPHOSPHATE SYNTHASE, CHLOROPLASTIC"/>
    <property type="match status" value="1"/>
</dbReference>
<evidence type="ECO:0000256" key="2">
    <source>
        <dbReference type="ARBA" id="ARBA00001282"/>
    </source>
</evidence>
<comment type="similarity">
    <text evidence="7">Belongs to the IspD/TarI cytidylyltransferase family. IspD subfamily.</text>
</comment>
<protein>
    <recommendedName>
        <fullName evidence="14">Bifunctional enzyme IspD/IspF</fullName>
    </recommendedName>
    <domain>
        <recommendedName>
            <fullName evidence="14">2-C-methyl-D-erythritol 4-phosphate cytidylyltransferase</fullName>
            <ecNumber evidence="14">2.7.7.60</ecNumber>
        </recommendedName>
        <alternativeName>
            <fullName evidence="14">4-diphosphocytidyl-2C-methyl-D-erythritol synthase</fullName>
        </alternativeName>
        <alternativeName>
            <fullName evidence="14">MEP cytidylyltransferase</fullName>
            <shortName evidence="14">MCT</shortName>
        </alternativeName>
    </domain>
    <domain>
        <recommendedName>
            <fullName evidence="14">2-C-methyl-D-erythritol 2,4-cyclodiphosphate synthase</fullName>
            <shortName evidence="14">MECDP-synthase</shortName>
            <shortName evidence="14">MECPP-synthase</shortName>
            <shortName evidence="14">MECPS</shortName>
            <ecNumber evidence="14">4.6.1.12</ecNumber>
        </recommendedName>
    </domain>
</protein>
<comment type="catalytic activity">
    <reaction evidence="1 14">
        <text>4-CDP-2-C-methyl-D-erythritol 2-phosphate = 2-C-methyl-D-erythritol 2,4-cyclic diphosphate + CMP</text>
        <dbReference type="Rhea" id="RHEA:23864"/>
        <dbReference type="ChEBI" id="CHEBI:57919"/>
        <dbReference type="ChEBI" id="CHEBI:58483"/>
        <dbReference type="ChEBI" id="CHEBI:60377"/>
        <dbReference type="EC" id="4.6.1.12"/>
    </reaction>
</comment>
<dbReference type="EMBL" id="VICH01000004">
    <property type="protein sequence ID" value="TQV69265.1"/>
    <property type="molecule type" value="Genomic_DNA"/>
</dbReference>
<evidence type="ECO:0000256" key="12">
    <source>
        <dbReference type="ARBA" id="ARBA00023239"/>
    </source>
</evidence>
<feature type="domain" description="2-C-methyl-D-erythritol 2,4-cyclodiphosphate synthase" evidence="15">
    <location>
        <begin position="228"/>
        <end position="381"/>
    </location>
</feature>
<dbReference type="InterPro" id="IPR001228">
    <property type="entry name" value="IspD"/>
</dbReference>
<dbReference type="PROSITE" id="PS01295">
    <property type="entry name" value="ISPD"/>
    <property type="match status" value="1"/>
</dbReference>
<feature type="site" description="Positions MEP for the nucleophilic attack" evidence="14">
    <location>
        <position position="200"/>
    </location>
</feature>
<dbReference type="InterPro" id="IPR003526">
    <property type="entry name" value="MECDP_synthase"/>
</dbReference>
<feature type="region of interest" description="2-C-methyl-D-erythritol 4-phosphate cytidylyltransferase" evidence="14">
    <location>
        <begin position="1"/>
        <end position="228"/>
    </location>
</feature>
<evidence type="ECO:0000256" key="11">
    <source>
        <dbReference type="ARBA" id="ARBA00023229"/>
    </source>
</evidence>
<dbReference type="GO" id="GO:0019288">
    <property type="term" value="P:isopentenyl diphosphate biosynthetic process, methylerythritol 4-phosphate pathway"/>
    <property type="evidence" value="ECO:0007669"/>
    <property type="project" value="UniProtKB-UniRule"/>
</dbReference>
<dbReference type="GO" id="GO:0008685">
    <property type="term" value="F:2-C-methyl-D-erythritol 2,4-cyclodiphosphate synthase activity"/>
    <property type="evidence" value="ECO:0007669"/>
    <property type="project" value="UniProtKB-UniRule"/>
</dbReference>
<dbReference type="Gene3D" id="3.90.550.10">
    <property type="entry name" value="Spore Coat Polysaccharide Biosynthesis Protein SpsA, Chain A"/>
    <property type="match status" value="1"/>
</dbReference>
<dbReference type="InterPro" id="IPR029044">
    <property type="entry name" value="Nucleotide-diphossugar_trans"/>
</dbReference>
<comment type="function">
    <text evidence="14">Bifunctional enzyme that catalyzes the formation of 4-diphosphocytidyl-2-C-methyl-D-erythritol from CTP and 2-C-methyl-D-erythritol 4-phosphate (MEP) (IspD), and catalyzes the conversion of 4-diphosphocytidyl-2-C-methyl-D-erythritol 2-phosphate (CDP-ME2P) to 2-C-methyl-D-erythritol 2,4-cyclodiphosphate (ME-CPP) with a corresponding release of cytidine 5-monophosphate (CMP) (IspF).</text>
</comment>
<dbReference type="HAMAP" id="MF_00108">
    <property type="entry name" value="IspD"/>
    <property type="match status" value="1"/>
</dbReference>
<evidence type="ECO:0000256" key="6">
    <source>
        <dbReference type="ARBA" id="ARBA00008480"/>
    </source>
</evidence>
<keyword evidence="17" id="KW-1185">Reference proteome</keyword>
<dbReference type="EC" id="2.7.7.60" evidence="14"/>
<feature type="site" description="Transition state stabilizer" evidence="14">
    <location>
        <position position="360"/>
    </location>
</feature>
<dbReference type="GO" id="GO:0016114">
    <property type="term" value="P:terpenoid biosynthetic process"/>
    <property type="evidence" value="ECO:0007669"/>
    <property type="project" value="InterPro"/>
</dbReference>
<feature type="binding site" evidence="14">
    <location>
        <begin position="359"/>
        <end position="362"/>
    </location>
    <ligand>
        <name>4-CDP-2-C-methyl-D-erythritol 2-phosphate</name>
        <dbReference type="ChEBI" id="CHEBI:57919"/>
    </ligand>
</feature>
<dbReference type="CDD" id="cd00554">
    <property type="entry name" value="MECDP_synthase"/>
    <property type="match status" value="1"/>
</dbReference>
<dbReference type="Pfam" id="PF01128">
    <property type="entry name" value="IspD"/>
    <property type="match status" value="1"/>
</dbReference>
<evidence type="ECO:0000256" key="8">
    <source>
        <dbReference type="ARBA" id="ARBA00022679"/>
    </source>
</evidence>
<comment type="similarity">
    <text evidence="14">In the N-terminal section; belongs to the IspD/TarI cytidylyltransferase family. IspD subfamily.</text>
</comment>
<keyword evidence="12 14" id="KW-0456">Lyase</keyword>
<evidence type="ECO:0000256" key="1">
    <source>
        <dbReference type="ARBA" id="ARBA00000200"/>
    </source>
</evidence>
<comment type="similarity">
    <text evidence="14">In the C-terminal section; belongs to the IspF family.</text>
</comment>
<dbReference type="RefSeq" id="WP_142853015.1">
    <property type="nucleotide sequence ID" value="NZ_FXWW01000001.1"/>
</dbReference>
<comment type="caution">
    <text evidence="16">The sequence shown here is derived from an EMBL/GenBank/DDBJ whole genome shotgun (WGS) entry which is preliminary data.</text>
</comment>
<dbReference type="Proteomes" id="UP000315816">
    <property type="component" value="Unassembled WGS sequence"/>
</dbReference>
<feature type="site" description="Transition state stabilizer" evidence="14">
    <location>
        <position position="261"/>
    </location>
</feature>
<feature type="site" description="Positions MEP for the nucleophilic attack" evidence="14">
    <location>
        <position position="147"/>
    </location>
</feature>
<keyword evidence="13 14" id="KW-0511">Multifunctional enzyme</keyword>
<feature type="binding site" evidence="14">
    <location>
        <position position="235"/>
    </location>
    <ligand>
        <name>a divalent metal cation</name>
        <dbReference type="ChEBI" id="CHEBI:60240"/>
    </ligand>
</feature>
<evidence type="ECO:0000256" key="10">
    <source>
        <dbReference type="ARBA" id="ARBA00022723"/>
    </source>
</evidence>
<reference evidence="16 17" key="1">
    <citation type="submission" date="2019-06" db="EMBL/GenBank/DDBJ databases">
        <title>A novel species of marine bacteria.</title>
        <authorList>
            <person name="Wang Y."/>
        </authorList>
    </citation>
    <scope>NUCLEOTIDE SEQUENCE [LARGE SCALE GENOMIC DNA]</scope>
    <source>
        <strain evidence="16 17">MA1-10</strain>
    </source>
</reference>
<comment type="pathway">
    <text evidence="5 14">Isoprenoid biosynthesis; isopentenyl diphosphate biosynthesis via DXP pathway; isopentenyl diphosphate from 1-deoxy-D-xylulose 5-phosphate: step 2/6.</text>
</comment>
<dbReference type="HAMAP" id="MF_00107">
    <property type="entry name" value="IspF"/>
    <property type="match status" value="1"/>
</dbReference>
<dbReference type="SUPFAM" id="SSF69765">
    <property type="entry name" value="IpsF-like"/>
    <property type="match status" value="1"/>
</dbReference>
<evidence type="ECO:0000313" key="16">
    <source>
        <dbReference type="EMBL" id="TQV69265.1"/>
    </source>
</evidence>
<dbReference type="NCBIfam" id="TIGR00151">
    <property type="entry name" value="ispF"/>
    <property type="match status" value="1"/>
</dbReference>
<keyword evidence="9 14" id="KW-0548">Nucleotidyltransferase</keyword>
<feature type="region of interest" description="2-C-methyl-D-erythritol 2,4-cyclodiphosphate synthase" evidence="14">
    <location>
        <begin position="229"/>
        <end position="384"/>
    </location>
</feature>
<evidence type="ECO:0000256" key="13">
    <source>
        <dbReference type="ARBA" id="ARBA00023268"/>
    </source>
</evidence>
<dbReference type="InterPro" id="IPR020555">
    <property type="entry name" value="MECDP_synthase_CS"/>
</dbReference>
<proteinExistence type="inferred from homology"/>
<sequence>MTTAAIIVAAGRGTRAGGEVPKQWRQIAGNSVAAHTVQAFQAHPEVSQIILVIHPDDHGFADPIAGVTLVHGGATRDASVHAGLQALTADAPDHVLIHDVARPLVSDRVIHDVIDALQRSQGAAPALRVTDALWRGEDGKVAGTQDREGLFRAQTPQGFRFADILAAHNAHPGNAADDVEVARAAGLNVAIVDGDEQNLKITTPGDFARAERLLLQRQHKNKESQMDIRVGSGYDVHAFEDGDHVMLCGVRIPHDRKLKGHSDADVGMHALTDAIYGALADGDIGQHFPPSDPQWKGAASDIFLRHAVKLASERGYRISNIDVTLICERPKIGPHALAMREALSDIMGLAVDRISVKATTSERLGFTGRSEGIASMATATLIGA</sequence>
<accession>A0A545SWC9</accession>
<dbReference type="PROSITE" id="PS01350">
    <property type="entry name" value="ISPF"/>
    <property type="match status" value="1"/>
</dbReference>
<comment type="pathway">
    <text evidence="4 14">Isoprenoid biosynthesis; isopentenyl diphosphate biosynthesis via DXP pathway; isopentenyl diphosphate from 1-deoxy-D-xylulose 5-phosphate: step 4/6.</text>
</comment>
<evidence type="ECO:0000256" key="9">
    <source>
        <dbReference type="ARBA" id="ARBA00022695"/>
    </source>
</evidence>
<comment type="cofactor">
    <cofactor evidence="3 14">
        <name>a divalent metal cation</name>
        <dbReference type="ChEBI" id="CHEBI:60240"/>
    </cofactor>
</comment>
<evidence type="ECO:0000256" key="3">
    <source>
        <dbReference type="ARBA" id="ARBA00001968"/>
    </source>
</evidence>
<keyword evidence="10 14" id="KW-0479">Metal-binding</keyword>
<evidence type="ECO:0000256" key="14">
    <source>
        <dbReference type="HAMAP-Rule" id="MF_01520"/>
    </source>
</evidence>
<dbReference type="InterPro" id="IPR018294">
    <property type="entry name" value="ISPD_synthase_CS"/>
</dbReference>
<dbReference type="AlphaFoldDB" id="A0A545SWC9"/>
<dbReference type="InterPro" id="IPR036571">
    <property type="entry name" value="MECDP_synthase_sf"/>
</dbReference>
<dbReference type="FunFam" id="3.30.1330.50:FF:000003">
    <property type="entry name" value="2-C-methyl-D-erythritol 2,4-cyclodiphosphate synthase"/>
    <property type="match status" value="1"/>
</dbReference>
<comment type="catalytic activity">
    <reaction evidence="2 14">
        <text>2-C-methyl-D-erythritol 4-phosphate + CTP + H(+) = 4-CDP-2-C-methyl-D-erythritol + diphosphate</text>
        <dbReference type="Rhea" id="RHEA:13429"/>
        <dbReference type="ChEBI" id="CHEBI:15378"/>
        <dbReference type="ChEBI" id="CHEBI:33019"/>
        <dbReference type="ChEBI" id="CHEBI:37563"/>
        <dbReference type="ChEBI" id="CHEBI:57823"/>
        <dbReference type="ChEBI" id="CHEBI:58262"/>
        <dbReference type="EC" id="2.7.7.60"/>
    </reaction>
</comment>
<dbReference type="UniPathway" id="UPA00056">
    <property type="reaction ID" value="UER00093"/>
</dbReference>
<comment type="caution">
    <text evidence="14">Lacks conserved residue(s) required for the propagation of feature annotation.</text>
</comment>
<dbReference type="FunFam" id="3.90.550.10:FF:000003">
    <property type="entry name" value="2-C-methyl-D-erythritol 4-phosphate cytidylyltransferase"/>
    <property type="match status" value="1"/>
</dbReference>
<dbReference type="InterPro" id="IPR034683">
    <property type="entry name" value="IspD/TarI"/>
</dbReference>
<dbReference type="Gene3D" id="3.30.1330.50">
    <property type="entry name" value="2-C-methyl-D-erythritol 2,4-cyclodiphosphate synthase"/>
    <property type="match status" value="1"/>
</dbReference>
<feature type="binding site" evidence="14">
    <location>
        <begin position="261"/>
        <end position="262"/>
    </location>
    <ligand>
        <name>4-CDP-2-C-methyl-D-erythritol 2-phosphate</name>
        <dbReference type="ChEBI" id="CHEBI:57919"/>
    </ligand>
</feature>
<gene>
    <name evidence="14" type="primary">ispDF</name>
    <name evidence="16" type="ORF">FIL88_06835</name>
</gene>
<keyword evidence="11 14" id="KW-0414">Isoprene biosynthesis</keyword>
<feature type="binding site" evidence="14">
    <location>
        <position position="366"/>
    </location>
    <ligand>
        <name>4-CDP-2-C-methyl-D-erythritol 2-phosphate</name>
        <dbReference type="ChEBI" id="CHEBI:57919"/>
    </ligand>
</feature>
<dbReference type="Pfam" id="PF02542">
    <property type="entry name" value="YgbB"/>
    <property type="match status" value="1"/>
</dbReference>
<evidence type="ECO:0000256" key="7">
    <source>
        <dbReference type="ARBA" id="ARBA00009789"/>
    </source>
</evidence>
<dbReference type="OrthoDB" id="9804336at2"/>
<dbReference type="SUPFAM" id="SSF53448">
    <property type="entry name" value="Nucleotide-diphospho-sugar transferases"/>
    <property type="match status" value="1"/>
</dbReference>
<dbReference type="GO" id="GO:0050518">
    <property type="term" value="F:2-C-methyl-D-erythritol 4-phosphate cytidylyltransferase activity"/>
    <property type="evidence" value="ECO:0007669"/>
    <property type="project" value="UniProtKB-UniRule"/>
</dbReference>